<dbReference type="InterPro" id="IPR011256">
    <property type="entry name" value="Reg_factor_effector_dom_sf"/>
</dbReference>
<evidence type="ECO:0000256" key="1">
    <source>
        <dbReference type="ARBA" id="ARBA00023015"/>
    </source>
</evidence>
<dbReference type="SMART" id="SM00871">
    <property type="entry name" value="AraC_E_bind"/>
    <property type="match status" value="1"/>
</dbReference>
<dbReference type="SUPFAM" id="SSF55136">
    <property type="entry name" value="Probable bacterial effector-binding domain"/>
    <property type="match status" value="1"/>
</dbReference>
<dbReference type="PROSITE" id="PS01124">
    <property type="entry name" value="HTH_ARAC_FAMILY_2"/>
    <property type="match status" value="1"/>
</dbReference>
<evidence type="ECO:0000256" key="3">
    <source>
        <dbReference type="ARBA" id="ARBA00023163"/>
    </source>
</evidence>
<dbReference type="PANTHER" id="PTHR47504">
    <property type="entry name" value="RIGHT ORIGIN-BINDING PROTEIN"/>
    <property type="match status" value="1"/>
</dbReference>
<dbReference type="Pfam" id="PF12833">
    <property type="entry name" value="HTH_18"/>
    <property type="match status" value="1"/>
</dbReference>
<dbReference type="EMBL" id="CP138333">
    <property type="protein sequence ID" value="WZX29630.1"/>
    <property type="molecule type" value="Genomic_DNA"/>
</dbReference>
<dbReference type="InterPro" id="IPR050959">
    <property type="entry name" value="MarA-like"/>
</dbReference>
<keyword evidence="2" id="KW-0238">DNA-binding</keyword>
<evidence type="ECO:0000313" key="6">
    <source>
        <dbReference type="Proteomes" id="UP001455384"/>
    </source>
</evidence>
<proteinExistence type="predicted"/>
<dbReference type="SMART" id="SM00342">
    <property type="entry name" value="HTH_ARAC"/>
    <property type="match status" value="1"/>
</dbReference>
<dbReference type="Gene3D" id="1.10.10.60">
    <property type="entry name" value="Homeodomain-like"/>
    <property type="match status" value="2"/>
</dbReference>
<sequence length="289" mass="32969">MMIGQLNDVIDYIERNLSNDLQLSDVARYVGESDHHFRKLFLYITGMPLNEYIKKRKLSVANQDLVQGHSVTEVAFKYGYNSVEGFSRAFRSWSGILPSEACRTGAITSFPKLSFYIDVRGGENMEVKIVEMPAFTIAGVEKRVPMQFEGTNDSIMQLAESITDEQRAEMRRVQNIDPKEIINASYDADEKFMKEEGDLTHMIGVLTTETDISDSLDKKHVDACTWAIFPNEGKFPEAMQETMARTHSEWLPSSNYELIEAPTFSFTQMDSEKEGHAYSEIWLPVKKTQ</sequence>
<evidence type="ECO:0000259" key="4">
    <source>
        <dbReference type="PROSITE" id="PS01124"/>
    </source>
</evidence>
<gene>
    <name evidence="5" type="ORF">RQP18_00200</name>
</gene>
<reference evidence="6" key="1">
    <citation type="submission" date="2023-10" db="EMBL/GenBank/DDBJ databases">
        <title>Genome analysis and identification of Salinococcus sp. Bachu38 nov., a PGPR from the rhizosphere of Tamarix.</title>
        <authorList>
            <person name="Liang Z."/>
            <person name="Zhang X."/>
            <person name="Jia J."/>
            <person name="Chen X."/>
            <person name="Wang Y."/>
            <person name="Wang Q."/>
            <person name="Wang R."/>
        </authorList>
    </citation>
    <scope>NUCLEOTIDE SEQUENCE [LARGE SCALE GENOMIC DNA]</scope>
    <source>
        <strain evidence="6">Bachu38</strain>
    </source>
</reference>
<accession>A0ABZ3CI69</accession>
<dbReference type="Gene3D" id="3.20.80.10">
    <property type="entry name" value="Regulatory factor, effector binding domain"/>
    <property type="match status" value="1"/>
</dbReference>
<dbReference type="Proteomes" id="UP001455384">
    <property type="component" value="Chromosome"/>
</dbReference>
<dbReference type="InterPro" id="IPR009057">
    <property type="entry name" value="Homeodomain-like_sf"/>
</dbReference>
<dbReference type="InterPro" id="IPR029442">
    <property type="entry name" value="GyrI-like"/>
</dbReference>
<dbReference type="InterPro" id="IPR018060">
    <property type="entry name" value="HTH_AraC"/>
</dbReference>
<dbReference type="Pfam" id="PF06445">
    <property type="entry name" value="GyrI-like"/>
    <property type="match status" value="1"/>
</dbReference>
<keyword evidence="1" id="KW-0805">Transcription regulation</keyword>
<dbReference type="RefSeq" id="WP_342388183.1">
    <property type="nucleotide sequence ID" value="NZ_CP138333.2"/>
</dbReference>
<dbReference type="PANTHER" id="PTHR47504:SF5">
    <property type="entry name" value="RIGHT ORIGIN-BINDING PROTEIN"/>
    <property type="match status" value="1"/>
</dbReference>
<evidence type="ECO:0000313" key="5">
    <source>
        <dbReference type="EMBL" id="WZX29630.1"/>
    </source>
</evidence>
<evidence type="ECO:0000256" key="2">
    <source>
        <dbReference type="ARBA" id="ARBA00023125"/>
    </source>
</evidence>
<organism evidence="5 6">
    <name type="scientific">Salinicoccus bachuensis</name>
    <dbReference type="NCBI Taxonomy" id="3136731"/>
    <lineage>
        <taxon>Bacteria</taxon>
        <taxon>Bacillati</taxon>
        <taxon>Bacillota</taxon>
        <taxon>Bacilli</taxon>
        <taxon>Bacillales</taxon>
        <taxon>Staphylococcaceae</taxon>
        <taxon>Salinicoccus</taxon>
    </lineage>
</organism>
<protein>
    <submittedName>
        <fullName evidence="5">AraC family transcriptional regulator</fullName>
    </submittedName>
</protein>
<keyword evidence="6" id="KW-1185">Reference proteome</keyword>
<name>A0ABZ3CI69_9STAP</name>
<dbReference type="SUPFAM" id="SSF46689">
    <property type="entry name" value="Homeodomain-like"/>
    <property type="match status" value="2"/>
</dbReference>
<feature type="domain" description="HTH araC/xylS-type" evidence="4">
    <location>
        <begin position="7"/>
        <end position="104"/>
    </location>
</feature>
<dbReference type="InterPro" id="IPR010499">
    <property type="entry name" value="AraC_E-bd"/>
</dbReference>
<keyword evidence="3" id="KW-0804">Transcription</keyword>